<dbReference type="AlphaFoldDB" id="A0A5N1IKQ6"/>
<name>A0A5N1IKQ6_LACJE</name>
<dbReference type="OrthoDB" id="2329105at2"/>
<dbReference type="EMBL" id="VYWW01000001">
    <property type="protein sequence ID" value="KAA9324441.1"/>
    <property type="molecule type" value="Genomic_DNA"/>
</dbReference>
<dbReference type="InterPro" id="IPR006524">
    <property type="entry name" value="ArpU-like"/>
</dbReference>
<dbReference type="RefSeq" id="WP_151141228.1">
    <property type="nucleotide sequence ID" value="NZ_VYWW01000001.1"/>
</dbReference>
<proteinExistence type="predicted"/>
<comment type="caution">
    <text evidence="1">The sequence shown here is derived from an EMBL/GenBank/DDBJ whole genome shotgun (WGS) entry which is preliminary data.</text>
</comment>
<reference evidence="1 2" key="1">
    <citation type="submission" date="2019-09" db="EMBL/GenBank/DDBJ databases">
        <title>Draft genome sequence assemblies of isolates from the urinary tract.</title>
        <authorList>
            <person name="Mores C.R."/>
            <person name="Putonti C."/>
            <person name="Wolfe A.J."/>
        </authorList>
    </citation>
    <scope>NUCLEOTIDE SEQUENCE [LARGE SCALE GENOMIC DNA]</scope>
    <source>
        <strain evidence="1 2">UMB246</strain>
    </source>
</reference>
<evidence type="ECO:0000313" key="1">
    <source>
        <dbReference type="EMBL" id="KAA9324441.1"/>
    </source>
</evidence>
<sequence length="160" mass="18225">MLLELGGAVQLSFDFEIDYEATARKTDRFLERDLERCLRYSGKHRTDLASPKFDATGATGSHDNTVELKVVRGIDAEAIVQAVALTIDNCSSSGRQPFKQILVARYIHQLPEWAVAEKIGYSTARTRVLKKQALNEFADRFEFYQKKFKIAPIELHIFKN</sequence>
<dbReference type="Proteomes" id="UP000327236">
    <property type="component" value="Unassembled WGS sequence"/>
</dbReference>
<evidence type="ECO:0008006" key="3">
    <source>
        <dbReference type="Google" id="ProtNLM"/>
    </source>
</evidence>
<dbReference type="NCBIfam" id="TIGR01637">
    <property type="entry name" value="phage_arpU"/>
    <property type="match status" value="1"/>
</dbReference>
<evidence type="ECO:0000313" key="2">
    <source>
        <dbReference type="Proteomes" id="UP000327236"/>
    </source>
</evidence>
<gene>
    <name evidence="1" type="ORF">F6H94_00305</name>
</gene>
<organism evidence="1 2">
    <name type="scientific">Lactobacillus jensenii</name>
    <dbReference type="NCBI Taxonomy" id="109790"/>
    <lineage>
        <taxon>Bacteria</taxon>
        <taxon>Bacillati</taxon>
        <taxon>Bacillota</taxon>
        <taxon>Bacilli</taxon>
        <taxon>Lactobacillales</taxon>
        <taxon>Lactobacillaceae</taxon>
        <taxon>Lactobacillus</taxon>
    </lineage>
</organism>
<accession>A0A5N1IKQ6</accession>
<protein>
    <recommendedName>
        <fullName evidence="3">ArpU family transcriptional regulator</fullName>
    </recommendedName>
</protein>